<evidence type="ECO:0000313" key="1">
    <source>
        <dbReference type="EMBL" id="OSO97379.1"/>
    </source>
</evidence>
<evidence type="ECO:0008006" key="3">
    <source>
        <dbReference type="Google" id="ProtNLM"/>
    </source>
</evidence>
<comment type="caution">
    <text evidence="1">The sequence shown here is derived from an EMBL/GenBank/DDBJ whole genome shotgun (WGS) entry which is preliminary data.</text>
</comment>
<proteinExistence type="predicted"/>
<reference evidence="2" key="1">
    <citation type="submission" date="2017-04" db="EMBL/GenBank/DDBJ databases">
        <authorList>
            <person name="Abreu V.A."/>
            <person name="Popin R.V."/>
            <person name="Rigonato J."/>
            <person name="Andreote A.P."/>
            <person name="Schaker P.C."/>
            <person name="Hoff-Risseti C."/>
            <person name="Alvarenga D.O."/>
            <person name="Varani A.M."/>
            <person name="Fiore M.F."/>
        </authorList>
    </citation>
    <scope>NUCLEOTIDE SEQUENCE [LARGE SCALE GENOMIC DNA]</scope>
    <source>
        <strain evidence="2">CENA303</strain>
    </source>
</reference>
<protein>
    <recommendedName>
        <fullName evidence="3">Lipoprotein</fullName>
    </recommendedName>
</protein>
<sequence length="149" mass="16103">MLCLCFYIAFLVTGCSQSKVSQCQQLMEVVSRGSMMIDQSQGSQVSTSLKLAQDLGNTSKSIKKLHLTDPQLQKFQGDLSQNFAGLSDYIGKSAKSLGEAKKTPNSPSGQEKMRYAKMGIESSLMTAEAAGKKLDALGNKLSKYCNSTK</sequence>
<accession>A0A1X4GJK7</accession>
<name>A0A1X4GJK7_9CYAN</name>
<dbReference type="EMBL" id="NBYN01000003">
    <property type="protein sequence ID" value="OSO97379.1"/>
    <property type="molecule type" value="Genomic_DNA"/>
</dbReference>
<dbReference type="AlphaFoldDB" id="A0A1X4GJK7"/>
<gene>
    <name evidence="1" type="ORF">B7O87_00885</name>
</gene>
<organism evidence="1 2">
    <name type="scientific">Cylindrospermopsis raciborskii CENA303</name>
    <dbReference type="NCBI Taxonomy" id="1170769"/>
    <lineage>
        <taxon>Bacteria</taxon>
        <taxon>Bacillati</taxon>
        <taxon>Cyanobacteriota</taxon>
        <taxon>Cyanophyceae</taxon>
        <taxon>Nostocales</taxon>
        <taxon>Aphanizomenonaceae</taxon>
        <taxon>Cylindrospermopsis</taxon>
    </lineage>
</organism>
<evidence type="ECO:0000313" key="2">
    <source>
        <dbReference type="Proteomes" id="UP000192997"/>
    </source>
</evidence>
<dbReference type="RefSeq" id="WP_040553971.1">
    <property type="nucleotide sequence ID" value="NZ_NBYN01000003.1"/>
</dbReference>
<dbReference type="Proteomes" id="UP000192997">
    <property type="component" value="Unassembled WGS sequence"/>
</dbReference>